<protein>
    <submittedName>
        <fullName evidence="1">Uncharacterized protein</fullName>
    </submittedName>
</protein>
<organism evidence="1 2">
    <name type="scientific">Candidula unifasciata</name>
    <dbReference type="NCBI Taxonomy" id="100452"/>
    <lineage>
        <taxon>Eukaryota</taxon>
        <taxon>Metazoa</taxon>
        <taxon>Spiralia</taxon>
        <taxon>Lophotrochozoa</taxon>
        <taxon>Mollusca</taxon>
        <taxon>Gastropoda</taxon>
        <taxon>Heterobranchia</taxon>
        <taxon>Euthyneura</taxon>
        <taxon>Panpulmonata</taxon>
        <taxon>Eupulmonata</taxon>
        <taxon>Stylommatophora</taxon>
        <taxon>Helicina</taxon>
        <taxon>Helicoidea</taxon>
        <taxon>Geomitridae</taxon>
        <taxon>Candidula</taxon>
    </lineage>
</organism>
<name>A0A8S3YN20_9EUPU</name>
<sequence length="60" mass="6506">VILADSVATVKTRKYMTNKLATLKLSLRQKSGKSSPSSIKLYKVTADVVFCFGLRTNLGG</sequence>
<feature type="non-terminal residue" evidence="1">
    <location>
        <position position="1"/>
    </location>
</feature>
<accession>A0A8S3YN20</accession>
<gene>
    <name evidence="1" type="ORF">CUNI_LOCUS2443</name>
</gene>
<dbReference type="EMBL" id="CAJHNH020000316">
    <property type="protein sequence ID" value="CAG5116885.1"/>
    <property type="molecule type" value="Genomic_DNA"/>
</dbReference>
<comment type="caution">
    <text evidence="1">The sequence shown here is derived from an EMBL/GenBank/DDBJ whole genome shotgun (WGS) entry which is preliminary data.</text>
</comment>
<evidence type="ECO:0000313" key="1">
    <source>
        <dbReference type="EMBL" id="CAG5116885.1"/>
    </source>
</evidence>
<keyword evidence="2" id="KW-1185">Reference proteome</keyword>
<reference evidence="1" key="1">
    <citation type="submission" date="2021-04" db="EMBL/GenBank/DDBJ databases">
        <authorList>
            <consortium name="Molecular Ecology Group"/>
        </authorList>
    </citation>
    <scope>NUCLEOTIDE SEQUENCE</scope>
</reference>
<dbReference type="Proteomes" id="UP000678393">
    <property type="component" value="Unassembled WGS sequence"/>
</dbReference>
<proteinExistence type="predicted"/>
<dbReference type="AlphaFoldDB" id="A0A8S3YN20"/>
<dbReference type="OrthoDB" id="5571754at2759"/>
<feature type="non-terminal residue" evidence="1">
    <location>
        <position position="60"/>
    </location>
</feature>
<evidence type="ECO:0000313" key="2">
    <source>
        <dbReference type="Proteomes" id="UP000678393"/>
    </source>
</evidence>